<evidence type="ECO:0000313" key="12">
    <source>
        <dbReference type="EMBL" id="CAF0752268.1"/>
    </source>
</evidence>
<dbReference type="Pfam" id="PF17207">
    <property type="entry name" value="MCM_OB"/>
    <property type="match status" value="1"/>
</dbReference>
<dbReference type="InterPro" id="IPR001208">
    <property type="entry name" value="MCM_dom"/>
</dbReference>
<evidence type="ECO:0000256" key="10">
    <source>
        <dbReference type="SAM" id="MobiDB-lite"/>
    </source>
</evidence>
<dbReference type="Gene3D" id="2.40.50.140">
    <property type="entry name" value="Nucleic acid-binding proteins"/>
    <property type="match status" value="1"/>
</dbReference>
<dbReference type="EMBL" id="CAJNOC010000375">
    <property type="protein sequence ID" value="CAF0752268.1"/>
    <property type="molecule type" value="Genomic_DNA"/>
</dbReference>
<dbReference type="Pfam" id="PF17855">
    <property type="entry name" value="MCM_lid"/>
    <property type="match status" value="1"/>
</dbReference>
<evidence type="ECO:0000256" key="6">
    <source>
        <dbReference type="ARBA" id="ARBA00023242"/>
    </source>
</evidence>
<dbReference type="SUPFAM" id="SSF52540">
    <property type="entry name" value="P-loop containing nucleoside triphosphate hydrolases"/>
    <property type="match status" value="1"/>
</dbReference>
<feature type="region of interest" description="Disordered" evidence="10">
    <location>
        <begin position="1"/>
        <end position="78"/>
    </location>
</feature>
<evidence type="ECO:0000256" key="5">
    <source>
        <dbReference type="ARBA" id="ARBA00023125"/>
    </source>
</evidence>
<dbReference type="GO" id="GO:0005634">
    <property type="term" value="C:nucleus"/>
    <property type="evidence" value="ECO:0007669"/>
    <property type="project" value="UniProtKB-SubCell"/>
</dbReference>
<dbReference type="InterPro" id="IPR041562">
    <property type="entry name" value="MCM_lid"/>
</dbReference>
<name>A0A813PFX8_9BILA</name>
<dbReference type="OrthoDB" id="422555at2759"/>
<evidence type="ECO:0000256" key="7">
    <source>
        <dbReference type="ARBA" id="ARBA00041084"/>
    </source>
</evidence>
<dbReference type="GO" id="GO:0006310">
    <property type="term" value="P:DNA recombination"/>
    <property type="evidence" value="ECO:0007669"/>
    <property type="project" value="UniProtKB-ARBA"/>
</dbReference>
<evidence type="ECO:0000256" key="1">
    <source>
        <dbReference type="ARBA" id="ARBA00004123"/>
    </source>
</evidence>
<dbReference type="PANTHER" id="PTHR11630:SF47">
    <property type="entry name" value="DNA HELICASE MCM8"/>
    <property type="match status" value="1"/>
</dbReference>
<sequence>MSNFNRNKNWNNNNGNKKPWFGKKPWYLNKNKKNNNNGNNQAGDEGAGENQQNNNNNNNYQRPNYNRNNQNNYNKNFQKNKNYSSKKLYENNSTTSTQDFDDESETTGIIFDNTVKIEENFLIEENPDCPYPMWNLYFPKEKYKENSETVQTVQNFHRLILSLRDQFDINKIKEKGFFNFDYKKLVNDESLKQTVPNFEKEFVVKPEFYLNCFSMAMHYYILKKFTDLYERFRYEKMSSSTMQSVNASIIDIDYQKELASFETTNEIPTIKARLLNFHPITKIKNLKAHMYEKFISVVGTVTRVSNSKPFVKRLAFECKKCASNFQMALIEGKYRYPTRCANKACNSKAFIALNNSIMTKVVEWQTMKLQEVIMDPKDVESGRIPRTIECELCEDLTGVCMPGDLVTVNGILKALTLESAGIGRSNKEKCTFVFYISVISIQGNASSEVETTKNVKDMEFTLNDLESFKVIKSEKNVFKTIVHSLCPSIFGHELVKAGLLLGLFGGSRRLHNTEVAVRSDPHVMVVGDPGLGKSQLLRACANVSPRGVYVCGNSTTAAGLTVSLSKDSGDDFALEAGALICAHNGCCCIDEFDKMGPQQQTLLEAMEQQCISIAKGGIVCSLPCKTTVLAAANPCGGHYDKSKTVAENLKISGPLLSRFDLLFILLDKPNEELDYRLSSHIISLHSKKNESKSNDIGNNETNKTSRFSSSNTSSIVGATQEEITTSLVEYLRLNPEEEEIEPIPHKILRKYIMFAKRTCEPIIGPDAAEELREFYIHLRQTNQRSTGSNPITMRQLESLTRLTQARAKIELRNKCSRSDALQVIEIMKASMVDYYEDENGMMDFSRCMNGSGSSKSAQIKQFVSVLQQVSTKQKSDEFTYELIKEIYEKSNTKIKNVNSVNQLIDLLNNQSFLLKRGQNLYKLSATNF</sequence>
<dbReference type="InterPro" id="IPR033762">
    <property type="entry name" value="MCM_OB"/>
</dbReference>
<evidence type="ECO:0000313" key="13">
    <source>
        <dbReference type="Proteomes" id="UP000663879"/>
    </source>
</evidence>
<evidence type="ECO:0000256" key="3">
    <source>
        <dbReference type="ARBA" id="ARBA00022741"/>
    </source>
</evidence>
<protein>
    <recommendedName>
        <fullName evidence="7">DNA helicase MCM8</fullName>
    </recommendedName>
    <alternativeName>
        <fullName evidence="8">Minichromosome maintenance 8</fullName>
    </alternativeName>
</protein>
<dbReference type="GO" id="GO:0017116">
    <property type="term" value="F:single-stranded DNA helicase activity"/>
    <property type="evidence" value="ECO:0007669"/>
    <property type="project" value="TreeGrafter"/>
</dbReference>
<keyword evidence="3 9" id="KW-0547">Nucleotide-binding</keyword>
<gene>
    <name evidence="12" type="ORF">OXX778_LOCUS3982</name>
</gene>
<dbReference type="Proteomes" id="UP000663879">
    <property type="component" value="Unassembled WGS sequence"/>
</dbReference>
<dbReference type="GO" id="GO:0042555">
    <property type="term" value="C:MCM complex"/>
    <property type="evidence" value="ECO:0007669"/>
    <property type="project" value="TreeGrafter"/>
</dbReference>
<dbReference type="Pfam" id="PF00493">
    <property type="entry name" value="MCM"/>
    <property type="match status" value="1"/>
</dbReference>
<dbReference type="InterPro" id="IPR012340">
    <property type="entry name" value="NA-bd_OB-fold"/>
</dbReference>
<dbReference type="InterPro" id="IPR058767">
    <property type="entry name" value="MCM8_N"/>
</dbReference>
<dbReference type="InterPro" id="IPR003593">
    <property type="entry name" value="AAA+_ATPase"/>
</dbReference>
<feature type="domain" description="MCM C-terminal AAA(+) ATPase" evidence="11">
    <location>
        <begin position="477"/>
        <end position="681"/>
    </location>
</feature>
<dbReference type="PANTHER" id="PTHR11630">
    <property type="entry name" value="DNA REPLICATION LICENSING FACTOR MCM FAMILY MEMBER"/>
    <property type="match status" value="1"/>
</dbReference>
<feature type="region of interest" description="Disordered" evidence="10">
    <location>
        <begin position="689"/>
        <end position="715"/>
    </location>
</feature>
<comment type="subcellular location">
    <subcellularLocation>
        <location evidence="1">Nucleus</location>
    </subcellularLocation>
</comment>
<evidence type="ECO:0000256" key="2">
    <source>
        <dbReference type="ARBA" id="ARBA00008010"/>
    </source>
</evidence>
<dbReference type="Gene3D" id="2.20.28.10">
    <property type="match status" value="1"/>
</dbReference>
<dbReference type="InterPro" id="IPR056875">
    <property type="entry name" value="MCM8/REC_WHD"/>
</dbReference>
<feature type="compositionally biased region" description="Low complexity" evidence="10">
    <location>
        <begin position="701"/>
        <end position="714"/>
    </location>
</feature>
<evidence type="ECO:0000259" key="11">
    <source>
        <dbReference type="PROSITE" id="PS50051"/>
    </source>
</evidence>
<dbReference type="GO" id="GO:0003697">
    <property type="term" value="F:single-stranded DNA binding"/>
    <property type="evidence" value="ECO:0007669"/>
    <property type="project" value="TreeGrafter"/>
</dbReference>
<evidence type="ECO:0000256" key="4">
    <source>
        <dbReference type="ARBA" id="ARBA00022840"/>
    </source>
</evidence>
<dbReference type="Gene3D" id="3.40.50.300">
    <property type="entry name" value="P-loop containing nucleotide triphosphate hydrolases"/>
    <property type="match status" value="1"/>
</dbReference>
<comment type="caution">
    <text evidence="12">The sequence shown here is derived from an EMBL/GenBank/DDBJ whole genome shotgun (WGS) entry which is preliminary data.</text>
</comment>
<keyword evidence="4 9" id="KW-0067">ATP-binding</keyword>
<dbReference type="CDD" id="cd22247">
    <property type="entry name" value="MCM8_WHD"/>
    <property type="match status" value="1"/>
</dbReference>
<accession>A0A813PFX8</accession>
<dbReference type="InterPro" id="IPR027417">
    <property type="entry name" value="P-loop_NTPase"/>
</dbReference>
<dbReference type="SUPFAM" id="SSF50249">
    <property type="entry name" value="Nucleic acid-binding proteins"/>
    <property type="match status" value="1"/>
</dbReference>
<feature type="compositionally biased region" description="Low complexity" evidence="10">
    <location>
        <begin position="50"/>
        <end position="78"/>
    </location>
</feature>
<dbReference type="GO" id="GO:0005524">
    <property type="term" value="F:ATP binding"/>
    <property type="evidence" value="ECO:0007669"/>
    <property type="project" value="UniProtKB-KW"/>
</dbReference>
<dbReference type="Pfam" id="PF26065">
    <property type="entry name" value="MCM8_N"/>
    <property type="match status" value="1"/>
</dbReference>
<dbReference type="Pfam" id="PF25051">
    <property type="entry name" value="WHD_MCM8"/>
    <property type="match status" value="1"/>
</dbReference>
<reference evidence="12" key="1">
    <citation type="submission" date="2021-02" db="EMBL/GenBank/DDBJ databases">
        <authorList>
            <person name="Nowell W R."/>
        </authorList>
    </citation>
    <scope>NUCLEOTIDE SEQUENCE</scope>
    <source>
        <strain evidence="12">Ploen Becks lab</strain>
    </source>
</reference>
<organism evidence="12 13">
    <name type="scientific">Brachionus calyciflorus</name>
    <dbReference type="NCBI Taxonomy" id="104777"/>
    <lineage>
        <taxon>Eukaryota</taxon>
        <taxon>Metazoa</taxon>
        <taxon>Spiralia</taxon>
        <taxon>Gnathifera</taxon>
        <taxon>Rotifera</taxon>
        <taxon>Eurotatoria</taxon>
        <taxon>Monogononta</taxon>
        <taxon>Pseudotrocha</taxon>
        <taxon>Ploima</taxon>
        <taxon>Brachionidae</taxon>
        <taxon>Brachionus</taxon>
    </lineage>
</organism>
<proteinExistence type="inferred from homology"/>
<dbReference type="SMART" id="SM00350">
    <property type="entry name" value="MCM"/>
    <property type="match status" value="1"/>
</dbReference>
<evidence type="ECO:0000256" key="8">
    <source>
        <dbReference type="ARBA" id="ARBA00042306"/>
    </source>
</evidence>
<keyword evidence="13" id="KW-1185">Reference proteome</keyword>
<dbReference type="PRINTS" id="PR01657">
    <property type="entry name" value="MCMFAMILY"/>
</dbReference>
<dbReference type="PROSITE" id="PS50051">
    <property type="entry name" value="MCM_2"/>
    <property type="match status" value="1"/>
</dbReference>
<evidence type="ECO:0000256" key="9">
    <source>
        <dbReference type="RuleBase" id="RU004070"/>
    </source>
</evidence>
<keyword evidence="6" id="KW-0539">Nucleus</keyword>
<feature type="compositionally biased region" description="Low complexity" evidence="10">
    <location>
        <begin position="1"/>
        <end position="25"/>
    </location>
</feature>
<dbReference type="SMART" id="SM00382">
    <property type="entry name" value="AAA"/>
    <property type="match status" value="1"/>
</dbReference>
<dbReference type="AlphaFoldDB" id="A0A813PFX8"/>
<dbReference type="InterPro" id="IPR031327">
    <property type="entry name" value="MCM"/>
</dbReference>
<comment type="similarity">
    <text evidence="2 9">Belongs to the MCM family.</text>
</comment>
<keyword evidence="5 9" id="KW-0238">DNA-binding</keyword>